<feature type="transmembrane region" description="Helical" evidence="1">
    <location>
        <begin position="116"/>
        <end position="139"/>
    </location>
</feature>
<dbReference type="GO" id="GO:0008237">
    <property type="term" value="F:metallopeptidase activity"/>
    <property type="evidence" value="ECO:0007669"/>
    <property type="project" value="UniProtKB-KW"/>
</dbReference>
<evidence type="ECO:0000256" key="1">
    <source>
        <dbReference type="SAM" id="Phobius"/>
    </source>
</evidence>
<dbReference type="Pfam" id="PF02517">
    <property type="entry name" value="Rce1-like"/>
    <property type="match status" value="1"/>
</dbReference>
<feature type="domain" description="CAAX prenyl protease 2/Lysostaphin resistance protein A-like" evidence="2">
    <location>
        <begin position="120"/>
        <end position="207"/>
    </location>
</feature>
<dbReference type="InterPro" id="IPR052710">
    <property type="entry name" value="CAAX_protease"/>
</dbReference>
<feature type="transmembrane region" description="Helical" evidence="1">
    <location>
        <begin position="151"/>
        <end position="168"/>
    </location>
</feature>
<evidence type="ECO:0000259" key="2">
    <source>
        <dbReference type="Pfam" id="PF02517"/>
    </source>
</evidence>
<evidence type="ECO:0000313" key="3">
    <source>
        <dbReference type="EMBL" id="MTH55570.1"/>
    </source>
</evidence>
<keyword evidence="3" id="KW-0645">Protease</keyword>
<organism evidence="3 4">
    <name type="scientific">Metabacillus mangrovi</name>
    <dbReference type="NCBI Taxonomy" id="1491830"/>
    <lineage>
        <taxon>Bacteria</taxon>
        <taxon>Bacillati</taxon>
        <taxon>Bacillota</taxon>
        <taxon>Bacilli</taxon>
        <taxon>Bacillales</taxon>
        <taxon>Bacillaceae</taxon>
        <taxon>Metabacillus</taxon>
    </lineage>
</organism>
<keyword evidence="3" id="KW-0482">Metalloprotease</keyword>
<dbReference type="GO" id="GO:0006508">
    <property type="term" value="P:proteolysis"/>
    <property type="evidence" value="ECO:0007669"/>
    <property type="project" value="UniProtKB-KW"/>
</dbReference>
<accession>A0A7X2S9A6</accession>
<dbReference type="EMBL" id="WMIB01000032">
    <property type="protein sequence ID" value="MTH55570.1"/>
    <property type="molecule type" value="Genomic_DNA"/>
</dbReference>
<sequence length="238" mass="26294">MKKHYWFILLTYVLVLFSAPAGIPLLKWLGVDPGQIFGIWNIIAFSIGLIIILFLLRKDRGENDLRGEPASPASSAGWAFGGIFLAFFAQIIAANIETQLLGIPAGSENTQQIMEIVKSTPLMIFVVSIAGPILEEIVFRKILFGTIYKKTNFILAAVISSVIFAVVHGDPAHILLYSAMGFTFAFLYVKTKRIIVTIIAHLSMNTFVVIIQYVFADDIQKMLEEAEKLQSIIGGISL</sequence>
<dbReference type="Proteomes" id="UP000434639">
    <property type="component" value="Unassembled WGS sequence"/>
</dbReference>
<dbReference type="AlphaFoldDB" id="A0A7X2S9A6"/>
<feature type="transmembrane region" description="Helical" evidence="1">
    <location>
        <begin position="77"/>
        <end position="96"/>
    </location>
</feature>
<reference evidence="3 4" key="1">
    <citation type="journal article" date="2017" name="Int. J. Syst. Evol. Microbiol.">
        <title>Bacillus mangrovi sp. nov., isolated from a sediment sample from a mangrove forest.</title>
        <authorList>
            <person name="Gupta V."/>
            <person name="Singh P.K."/>
            <person name="Korpole S."/>
            <person name="Tanuku N.R.S."/>
            <person name="Pinnaka A.K."/>
        </authorList>
    </citation>
    <scope>NUCLEOTIDE SEQUENCE [LARGE SCALE GENOMIC DNA]</scope>
    <source>
        <strain evidence="3 4">KCTC 33872</strain>
    </source>
</reference>
<feature type="transmembrane region" description="Helical" evidence="1">
    <location>
        <begin position="194"/>
        <end position="215"/>
    </location>
</feature>
<name>A0A7X2S9A6_9BACI</name>
<keyword evidence="1" id="KW-0812">Transmembrane</keyword>
<protein>
    <submittedName>
        <fullName evidence="3">CPBP family intramembrane metalloprotease</fullName>
    </submittedName>
</protein>
<comment type="caution">
    <text evidence="3">The sequence shown here is derived from an EMBL/GenBank/DDBJ whole genome shotgun (WGS) entry which is preliminary data.</text>
</comment>
<feature type="transmembrane region" description="Helical" evidence="1">
    <location>
        <begin position="174"/>
        <end position="189"/>
    </location>
</feature>
<keyword evidence="1" id="KW-1133">Transmembrane helix</keyword>
<dbReference type="GO" id="GO:0004175">
    <property type="term" value="F:endopeptidase activity"/>
    <property type="evidence" value="ECO:0007669"/>
    <property type="project" value="UniProtKB-ARBA"/>
</dbReference>
<evidence type="ECO:0000313" key="4">
    <source>
        <dbReference type="Proteomes" id="UP000434639"/>
    </source>
</evidence>
<keyword evidence="4" id="KW-1185">Reference proteome</keyword>
<proteinExistence type="predicted"/>
<dbReference type="GO" id="GO:0080120">
    <property type="term" value="P:CAAX-box protein maturation"/>
    <property type="evidence" value="ECO:0007669"/>
    <property type="project" value="UniProtKB-ARBA"/>
</dbReference>
<gene>
    <name evidence="3" type="ORF">GKZ89_19435</name>
</gene>
<dbReference type="PANTHER" id="PTHR36435:SF6">
    <property type="entry name" value="ABORTIVE INFECTION PROTEIN"/>
    <property type="match status" value="1"/>
</dbReference>
<dbReference type="PANTHER" id="PTHR36435">
    <property type="entry name" value="SLR1288 PROTEIN"/>
    <property type="match status" value="1"/>
</dbReference>
<keyword evidence="3" id="KW-0378">Hydrolase</keyword>
<feature type="transmembrane region" description="Helical" evidence="1">
    <location>
        <begin position="37"/>
        <end position="56"/>
    </location>
</feature>
<dbReference type="InterPro" id="IPR003675">
    <property type="entry name" value="Rce1/LyrA-like_dom"/>
</dbReference>
<dbReference type="RefSeq" id="WP_162357109.1">
    <property type="nucleotide sequence ID" value="NZ_WMIB01000032.1"/>
</dbReference>
<keyword evidence="1" id="KW-0472">Membrane</keyword>